<organism evidence="2 3">
    <name type="scientific">Meloidogyne enterolobii</name>
    <name type="common">Root-knot nematode worm</name>
    <name type="synonym">Meloidogyne mayaguensis</name>
    <dbReference type="NCBI Taxonomy" id="390850"/>
    <lineage>
        <taxon>Eukaryota</taxon>
        <taxon>Metazoa</taxon>
        <taxon>Ecdysozoa</taxon>
        <taxon>Nematoda</taxon>
        <taxon>Chromadorea</taxon>
        <taxon>Rhabditida</taxon>
        <taxon>Tylenchina</taxon>
        <taxon>Tylenchomorpha</taxon>
        <taxon>Tylenchoidea</taxon>
        <taxon>Meloidogynidae</taxon>
        <taxon>Meloidogyninae</taxon>
        <taxon>Meloidogyne</taxon>
    </lineage>
</organism>
<evidence type="ECO:0000313" key="3">
    <source>
        <dbReference type="Proteomes" id="UP000580250"/>
    </source>
</evidence>
<feature type="compositionally biased region" description="Low complexity" evidence="1">
    <location>
        <begin position="61"/>
        <end position="78"/>
    </location>
</feature>
<dbReference type="EMBL" id="CAJEWN010000264">
    <property type="protein sequence ID" value="CAD2175920.1"/>
    <property type="molecule type" value="Genomic_DNA"/>
</dbReference>
<comment type="caution">
    <text evidence="2">The sequence shown here is derived from an EMBL/GenBank/DDBJ whole genome shotgun (WGS) entry which is preliminary data.</text>
</comment>
<accession>A0A6V7VLT1</accession>
<proteinExistence type="predicted"/>
<dbReference type="AlphaFoldDB" id="A0A6V7VLT1"/>
<sequence>MEKNWFPYGCTTLILFPPAPVPAQAAANFQLVQGPQSFQEPQPVGNNYSHNIKNLISKLSKNNLSKPSKNSLKNNHSLNKTHHLLPKTKNFR</sequence>
<reference evidence="2 3" key="1">
    <citation type="submission" date="2020-08" db="EMBL/GenBank/DDBJ databases">
        <authorList>
            <person name="Koutsovoulos G."/>
            <person name="Danchin GJ E."/>
        </authorList>
    </citation>
    <scope>NUCLEOTIDE SEQUENCE [LARGE SCALE GENOMIC DNA]</scope>
</reference>
<feature type="region of interest" description="Disordered" evidence="1">
    <location>
        <begin position="61"/>
        <end position="92"/>
    </location>
</feature>
<dbReference type="Proteomes" id="UP000580250">
    <property type="component" value="Unassembled WGS sequence"/>
</dbReference>
<protein>
    <submittedName>
        <fullName evidence="2">Uncharacterized protein</fullName>
    </submittedName>
</protein>
<name>A0A6V7VLT1_MELEN</name>
<gene>
    <name evidence="2" type="ORF">MENT_LOCUS27678</name>
</gene>
<feature type="compositionally biased region" description="Basic residues" evidence="1">
    <location>
        <begin position="79"/>
        <end position="92"/>
    </location>
</feature>
<evidence type="ECO:0000256" key="1">
    <source>
        <dbReference type="SAM" id="MobiDB-lite"/>
    </source>
</evidence>
<evidence type="ECO:0000313" key="2">
    <source>
        <dbReference type="EMBL" id="CAD2175920.1"/>
    </source>
</evidence>